<dbReference type="Proteomes" id="UP001470230">
    <property type="component" value="Unassembled WGS sequence"/>
</dbReference>
<reference evidence="1 2" key="1">
    <citation type="submission" date="2024-04" db="EMBL/GenBank/DDBJ databases">
        <title>Tritrichomonas musculus Genome.</title>
        <authorList>
            <person name="Alves-Ferreira E."/>
            <person name="Grigg M."/>
            <person name="Lorenzi H."/>
            <person name="Galac M."/>
        </authorList>
    </citation>
    <scope>NUCLEOTIDE SEQUENCE [LARGE SCALE GENOMIC DNA]</scope>
    <source>
        <strain evidence="1 2">EAF2021</strain>
    </source>
</reference>
<dbReference type="EMBL" id="JAPFFF010000018">
    <property type="protein sequence ID" value="KAK8860214.1"/>
    <property type="molecule type" value="Genomic_DNA"/>
</dbReference>
<protein>
    <submittedName>
        <fullName evidence="1">Uncharacterized protein</fullName>
    </submittedName>
</protein>
<evidence type="ECO:0000313" key="1">
    <source>
        <dbReference type="EMBL" id="KAK8860214.1"/>
    </source>
</evidence>
<accession>A0ABR2IB37</accession>
<proteinExistence type="predicted"/>
<keyword evidence="2" id="KW-1185">Reference proteome</keyword>
<gene>
    <name evidence="1" type="ORF">M9Y10_011879</name>
</gene>
<comment type="caution">
    <text evidence="1">The sequence shown here is derived from an EMBL/GenBank/DDBJ whole genome shotgun (WGS) entry which is preliminary data.</text>
</comment>
<evidence type="ECO:0000313" key="2">
    <source>
        <dbReference type="Proteomes" id="UP001470230"/>
    </source>
</evidence>
<sequence>MNFEIYISFVGMSKKKLNKNNKVILFLKNDCIKRTALSNQTANMRNSINERIRNLGNKYYNMKNLLEKLNLKRDFLFLLGKRLVEEYKDIKIGINLQTQQRRMKEGLIAWFAEFFYEDIFNPDSEFINKYLIQNASKKSSNAVKTSNLQKENANVSQTKSIFQDIVFNKEIDSFEQSNTENDLSTHYSSSKSTNFDFNSLFELTK</sequence>
<organism evidence="1 2">
    <name type="scientific">Tritrichomonas musculus</name>
    <dbReference type="NCBI Taxonomy" id="1915356"/>
    <lineage>
        <taxon>Eukaryota</taxon>
        <taxon>Metamonada</taxon>
        <taxon>Parabasalia</taxon>
        <taxon>Tritrichomonadida</taxon>
        <taxon>Tritrichomonadidae</taxon>
        <taxon>Tritrichomonas</taxon>
    </lineage>
</organism>
<name>A0ABR2IB37_9EUKA</name>